<gene>
    <name evidence="6" type="ORF">HJ536_07860</name>
</gene>
<dbReference type="AlphaFoldDB" id="A0A850Q8F4"/>
<dbReference type="InterPro" id="IPR000780">
    <property type="entry name" value="CheR_MeTrfase"/>
</dbReference>
<accession>A0A850Q8F4</accession>
<dbReference type="InterPro" id="IPR029063">
    <property type="entry name" value="SAM-dependent_MTases_sf"/>
</dbReference>
<dbReference type="InterPro" id="IPR022641">
    <property type="entry name" value="CheR_N"/>
</dbReference>
<dbReference type="CDD" id="cd16434">
    <property type="entry name" value="CheB-CheR_fusion"/>
    <property type="match status" value="1"/>
</dbReference>
<dbReference type="GO" id="GO:0005737">
    <property type="term" value="C:cytoplasm"/>
    <property type="evidence" value="ECO:0007669"/>
    <property type="project" value="InterPro"/>
</dbReference>
<comment type="caution">
    <text evidence="6">The sequence shown here is derived from an EMBL/GenBank/DDBJ whole genome shotgun (WGS) entry which is preliminary data.</text>
</comment>
<dbReference type="SMART" id="SM00091">
    <property type="entry name" value="PAS"/>
    <property type="match status" value="2"/>
</dbReference>
<keyword evidence="1" id="KW-0378">Hydrolase</keyword>
<dbReference type="InterPro" id="IPR013767">
    <property type="entry name" value="PAS_fold"/>
</dbReference>
<dbReference type="CDD" id="cd00130">
    <property type="entry name" value="PAS"/>
    <property type="match status" value="2"/>
</dbReference>
<dbReference type="SUPFAM" id="SSF47757">
    <property type="entry name" value="Chemotaxis receptor methyltransferase CheR, N-terminal domain"/>
    <property type="match status" value="1"/>
</dbReference>
<dbReference type="InterPro" id="IPR013655">
    <property type="entry name" value="PAS_fold_3"/>
</dbReference>
<dbReference type="Gene3D" id="3.30.450.20">
    <property type="entry name" value="PAS domain"/>
    <property type="match status" value="3"/>
</dbReference>
<sequence length="1120" mass="125220">MPDQPLETPIDDAPEEETPLYIVGIGASAGGLEALQSMVGRLRVGGKMTYVIAQHLSPNYKSMMADLLARETTLKVYEAKDGMPLEADTIYCCPPNKNITIKDQTIRLIDPKTQTHGPKPSINELLMSVAIDAGVHAIGVILSGTGTDGSEGIRAIKAEGGLTFAQDPQTAKYDGMPNSAILTAKVDFVESPDGIVAELESLMDGNPTLLLKEDSSDEDAIVDKILRRLLEVRNVDFTMYKRNTINRRIERRMTALKVPTIAAYLELFKKSDDEVSMLYSDILIGVTSFFRDTGAFEALEAELRQYIRTKTERTLRIWVPGCSTGEEPYALAMLLSEILGPEFKRWQIQIFGTDIDDDALETARRGQYPESAAMVSLSNPKYRKYFNVSGDRYLVAKVIREVVIFSRHDLTYDPPFLRLDLISCRNLLIYFNSDLQRRIMPIFHYSLNHNGMLFLGKSESVGSFASHFREIDKRNKLYRANSLPQNAPTATLTRPLTISPKRAPVPLSQNTKPSLSALVADEIKRNLFPMSLVLNESNDIVFVGGKNAYINRPDGDVTDNIFQNVHPALSTELRAALQTSVSKKVTVKTPFQQVKLPDGTFKHVRVVVIPMEQAEGADGLKLISFQEEETVGELYGATLTDHSNDERVALLEVELRRSREQVQTVIEELETSNEELQSMNEEMQSANEELQSTNEELETTNEELQSTNEELQTAYSELKKAYDDREVQGQELRDVQARFGTQQKLLTRVQQSARLGLYEWDVISGAYEATAQVRELLGVNDEILLTLDSVKGLMGHNASAEYEHSLREGLKTGTVDILFNTSKLFDGEIRYLRQVGEVEYSKTGIPLKVYGTIQDVTSSEMTRSSLRKVQAGLQAIYGDISAGVFIYDYDLQRNLYINDEYTKLLGYTLEQLNAMPTAEFATLFHPDDSATIQEHRETLISSQPGESFALVCRFRHAAGHYVWLHGVNRVLRRKKDGSPKTYLGLFFVIDAAEADEIRGIAVEGNPSLQVGPLPERSDKALVVCDEELKITLISKTFKDEFGYSLEHLLGQPIVNLFGPDDALKVKEAFEKAQAGTEHKFALNVHIRSYGGSVVPAKSRIKALHDSDGHLSSFFFDFSKS</sequence>
<feature type="domain" description="PAS" evidence="3">
    <location>
        <begin position="869"/>
        <end position="943"/>
    </location>
</feature>
<dbReference type="Pfam" id="PF03705">
    <property type="entry name" value="CheR_N"/>
    <property type="match status" value="1"/>
</dbReference>
<evidence type="ECO:0000256" key="1">
    <source>
        <dbReference type="PROSITE-ProRule" id="PRU00050"/>
    </source>
</evidence>
<keyword evidence="2" id="KW-0175">Coiled coil</keyword>
<dbReference type="PROSITE" id="PS50112">
    <property type="entry name" value="PAS"/>
    <property type="match status" value="2"/>
</dbReference>
<evidence type="ECO:0000259" key="4">
    <source>
        <dbReference type="PROSITE" id="PS50122"/>
    </source>
</evidence>
<organism evidence="6 7">
    <name type="scientific">Donghicola mangrovi</name>
    <dbReference type="NCBI Taxonomy" id="2729614"/>
    <lineage>
        <taxon>Bacteria</taxon>
        <taxon>Pseudomonadati</taxon>
        <taxon>Pseudomonadota</taxon>
        <taxon>Alphaproteobacteria</taxon>
        <taxon>Rhodobacterales</taxon>
        <taxon>Roseobacteraceae</taxon>
        <taxon>Donghicola</taxon>
    </lineage>
</organism>
<feature type="domain" description="CheB-type methylesterase" evidence="4">
    <location>
        <begin position="19"/>
        <end position="206"/>
    </location>
</feature>
<dbReference type="GO" id="GO:0006935">
    <property type="term" value="P:chemotaxis"/>
    <property type="evidence" value="ECO:0007669"/>
    <property type="project" value="UniProtKB-UniRule"/>
</dbReference>
<feature type="domain" description="CheR-type methyltransferase" evidence="5">
    <location>
        <begin position="210"/>
        <end position="481"/>
    </location>
</feature>
<dbReference type="PRINTS" id="PR00996">
    <property type="entry name" value="CHERMTFRASE"/>
</dbReference>
<dbReference type="InterPro" id="IPR035909">
    <property type="entry name" value="CheB_C"/>
</dbReference>
<dbReference type="GO" id="GO:0008984">
    <property type="term" value="F:protein-glutamate methylesterase activity"/>
    <property type="evidence" value="ECO:0007669"/>
    <property type="project" value="InterPro"/>
</dbReference>
<dbReference type="Pfam" id="PF01339">
    <property type="entry name" value="CheB_methylest"/>
    <property type="match status" value="1"/>
</dbReference>
<reference evidence="6 7" key="1">
    <citation type="submission" date="2020-04" db="EMBL/GenBank/DDBJ databases">
        <title>Donghicola sp., a member of the Rhodobacteraceae family isolated from mangrove forest in Thailand.</title>
        <authorList>
            <person name="Charoenyingcharoen P."/>
            <person name="Yukphan P."/>
        </authorList>
    </citation>
    <scope>NUCLEOTIDE SEQUENCE [LARGE SCALE GENOMIC DNA]</scope>
    <source>
        <strain evidence="6 7">B5-SW-15</strain>
    </source>
</reference>
<dbReference type="SUPFAM" id="SSF53335">
    <property type="entry name" value="S-adenosyl-L-methionine-dependent methyltransferases"/>
    <property type="match status" value="1"/>
</dbReference>
<dbReference type="PANTHER" id="PTHR24422">
    <property type="entry name" value="CHEMOTAXIS PROTEIN METHYLTRANSFERASE"/>
    <property type="match status" value="1"/>
</dbReference>
<evidence type="ECO:0000313" key="7">
    <source>
        <dbReference type="Proteomes" id="UP000592216"/>
    </source>
</evidence>
<feature type="active site" evidence="1">
    <location>
        <position position="148"/>
    </location>
</feature>
<proteinExistence type="predicted"/>
<dbReference type="Proteomes" id="UP000592216">
    <property type="component" value="Unassembled WGS sequence"/>
</dbReference>
<dbReference type="PROSITE" id="PS50122">
    <property type="entry name" value="CHEB"/>
    <property type="match status" value="1"/>
</dbReference>
<dbReference type="Pfam" id="PF08447">
    <property type="entry name" value="PAS_3"/>
    <property type="match status" value="1"/>
</dbReference>
<dbReference type="PROSITE" id="PS50123">
    <property type="entry name" value="CHER"/>
    <property type="match status" value="1"/>
</dbReference>
<dbReference type="Pfam" id="PF00989">
    <property type="entry name" value="PAS"/>
    <property type="match status" value="1"/>
</dbReference>
<dbReference type="PANTHER" id="PTHR24422:SF27">
    <property type="entry name" value="PROTEIN-GLUTAMATE O-METHYLTRANSFERASE"/>
    <property type="match status" value="1"/>
</dbReference>
<dbReference type="NCBIfam" id="TIGR00229">
    <property type="entry name" value="sensory_box"/>
    <property type="match status" value="1"/>
</dbReference>
<feature type="active site" evidence="1">
    <location>
        <position position="28"/>
    </location>
</feature>
<evidence type="ECO:0000313" key="6">
    <source>
        <dbReference type="EMBL" id="NVO23268.1"/>
    </source>
</evidence>
<keyword evidence="1" id="KW-0145">Chemotaxis</keyword>
<dbReference type="Gene3D" id="3.40.50.180">
    <property type="entry name" value="Methylesterase CheB, C-terminal domain"/>
    <property type="match status" value="1"/>
</dbReference>
<dbReference type="SUPFAM" id="SSF52738">
    <property type="entry name" value="Methylesterase CheB, C-terminal domain"/>
    <property type="match status" value="1"/>
</dbReference>
<evidence type="ECO:0000259" key="5">
    <source>
        <dbReference type="PROSITE" id="PS50123"/>
    </source>
</evidence>
<protein>
    <submittedName>
        <fullName evidence="6">PAS domain-containing protein</fullName>
    </submittedName>
</protein>
<dbReference type="Gene3D" id="3.40.50.150">
    <property type="entry name" value="Vaccinia Virus protein VP39"/>
    <property type="match status" value="1"/>
</dbReference>
<dbReference type="InterPro" id="IPR000014">
    <property type="entry name" value="PAS"/>
</dbReference>
<dbReference type="CDD" id="cd14686">
    <property type="entry name" value="bZIP"/>
    <property type="match status" value="1"/>
</dbReference>
<dbReference type="InterPro" id="IPR022642">
    <property type="entry name" value="CheR_C"/>
</dbReference>
<dbReference type="EMBL" id="JABCJE010000002">
    <property type="protein sequence ID" value="NVO23268.1"/>
    <property type="molecule type" value="Genomic_DNA"/>
</dbReference>
<dbReference type="SMART" id="SM00138">
    <property type="entry name" value="MeTrc"/>
    <property type="match status" value="1"/>
</dbReference>
<evidence type="ECO:0000259" key="3">
    <source>
        <dbReference type="PROSITE" id="PS50112"/>
    </source>
</evidence>
<feature type="active site" evidence="1">
    <location>
        <position position="55"/>
    </location>
</feature>
<dbReference type="InterPro" id="IPR050903">
    <property type="entry name" value="Bact_Chemotaxis_MeTrfase"/>
</dbReference>
<evidence type="ECO:0000256" key="2">
    <source>
        <dbReference type="SAM" id="Coils"/>
    </source>
</evidence>
<dbReference type="GO" id="GO:0006355">
    <property type="term" value="P:regulation of DNA-templated transcription"/>
    <property type="evidence" value="ECO:0007669"/>
    <property type="project" value="InterPro"/>
</dbReference>
<dbReference type="RefSeq" id="WP_177157283.1">
    <property type="nucleotide sequence ID" value="NZ_JABCJE010000002.1"/>
</dbReference>
<feature type="coiled-coil region" evidence="2">
    <location>
        <begin position="648"/>
        <end position="728"/>
    </location>
</feature>
<dbReference type="InterPro" id="IPR035965">
    <property type="entry name" value="PAS-like_dom_sf"/>
</dbReference>
<dbReference type="GO" id="GO:0008757">
    <property type="term" value="F:S-adenosylmethionine-dependent methyltransferase activity"/>
    <property type="evidence" value="ECO:0007669"/>
    <property type="project" value="InterPro"/>
</dbReference>
<name>A0A850Q8F4_9RHOB</name>
<feature type="domain" description="PAS" evidence="3">
    <location>
        <begin position="1015"/>
        <end position="1076"/>
    </location>
</feature>
<dbReference type="Pfam" id="PF01739">
    <property type="entry name" value="CheR"/>
    <property type="match status" value="1"/>
</dbReference>
<dbReference type="InterPro" id="IPR000673">
    <property type="entry name" value="Sig_transdc_resp-reg_Me-estase"/>
</dbReference>
<dbReference type="SUPFAM" id="SSF55785">
    <property type="entry name" value="PYP-like sensor domain (PAS domain)"/>
    <property type="match status" value="2"/>
</dbReference>
<dbReference type="GO" id="GO:0000156">
    <property type="term" value="F:phosphorelay response regulator activity"/>
    <property type="evidence" value="ECO:0007669"/>
    <property type="project" value="InterPro"/>
</dbReference>